<evidence type="ECO:0000313" key="10">
    <source>
        <dbReference type="Proteomes" id="UP001589748"/>
    </source>
</evidence>
<comment type="subcellular location">
    <subcellularLocation>
        <location evidence="1">Cell membrane</location>
        <topology evidence="1">Multi-pass membrane protein</topology>
    </subcellularLocation>
</comment>
<dbReference type="EMBL" id="JBHMDM010000001">
    <property type="protein sequence ID" value="MFB9375392.1"/>
    <property type="molecule type" value="Genomic_DNA"/>
</dbReference>
<dbReference type="Pfam" id="PF03591">
    <property type="entry name" value="AzlC"/>
    <property type="match status" value="1"/>
</dbReference>
<keyword evidence="5 8" id="KW-0812">Transmembrane</keyword>
<sequence>MQSIWRTLAALRSPTTRDAALVAAATTLVGITFGALGAGEGWPAWAVAAASVLVCAGSAQFLLVALLSAGAGLPTAIAAALLLNLRLLPLAFAARDLLPARGPARLLALHLVTDETVAFARTHGRAGMRTLAPMLFLGWNLGTVLGLALVSLVPDTAALGLDAAFPAALLALVVPALRERSTRVLALAGAAMALVAVPVTPPGVPVVLSLLALAPAAARLRRTGGATAVAPC</sequence>
<keyword evidence="6 8" id="KW-1133">Transmembrane helix</keyword>
<evidence type="ECO:0000256" key="3">
    <source>
        <dbReference type="ARBA" id="ARBA00022448"/>
    </source>
</evidence>
<feature type="transmembrane region" description="Helical" evidence="8">
    <location>
        <begin position="20"/>
        <end position="38"/>
    </location>
</feature>
<dbReference type="Proteomes" id="UP001589748">
    <property type="component" value="Unassembled WGS sequence"/>
</dbReference>
<protein>
    <submittedName>
        <fullName evidence="9">AzlC family ABC transporter permease</fullName>
    </submittedName>
</protein>
<feature type="transmembrane region" description="Helical" evidence="8">
    <location>
        <begin position="131"/>
        <end position="152"/>
    </location>
</feature>
<accession>A0ABV5LMU2</accession>
<comment type="caution">
    <text evidence="9">The sequence shown here is derived from an EMBL/GenBank/DDBJ whole genome shotgun (WGS) entry which is preliminary data.</text>
</comment>
<keyword evidence="3" id="KW-0813">Transport</keyword>
<evidence type="ECO:0000256" key="6">
    <source>
        <dbReference type="ARBA" id="ARBA00022989"/>
    </source>
</evidence>
<keyword evidence="4" id="KW-1003">Cell membrane</keyword>
<dbReference type="InterPro" id="IPR011606">
    <property type="entry name" value="Brnchd-chn_aa_trnsp_permease"/>
</dbReference>
<feature type="transmembrane region" description="Helical" evidence="8">
    <location>
        <begin position="158"/>
        <end position="177"/>
    </location>
</feature>
<dbReference type="PANTHER" id="PTHR34979:SF1">
    <property type="entry name" value="INNER MEMBRANE PROTEIN YGAZ"/>
    <property type="match status" value="1"/>
</dbReference>
<feature type="transmembrane region" description="Helical" evidence="8">
    <location>
        <begin position="73"/>
        <end position="94"/>
    </location>
</feature>
<evidence type="ECO:0000256" key="5">
    <source>
        <dbReference type="ARBA" id="ARBA00022692"/>
    </source>
</evidence>
<name>A0ABV5LMU2_9ACTN</name>
<evidence type="ECO:0000256" key="2">
    <source>
        <dbReference type="ARBA" id="ARBA00010735"/>
    </source>
</evidence>
<dbReference type="RefSeq" id="WP_380136389.1">
    <property type="nucleotide sequence ID" value="NZ_JBHLUI010000006.1"/>
</dbReference>
<evidence type="ECO:0000256" key="7">
    <source>
        <dbReference type="ARBA" id="ARBA00023136"/>
    </source>
</evidence>
<evidence type="ECO:0000256" key="8">
    <source>
        <dbReference type="SAM" id="Phobius"/>
    </source>
</evidence>
<evidence type="ECO:0000256" key="1">
    <source>
        <dbReference type="ARBA" id="ARBA00004651"/>
    </source>
</evidence>
<gene>
    <name evidence="9" type="ORF">ACFFVI_00265</name>
</gene>
<comment type="similarity">
    <text evidence="2">Belongs to the AzlC family.</text>
</comment>
<evidence type="ECO:0000313" key="9">
    <source>
        <dbReference type="EMBL" id="MFB9375392.1"/>
    </source>
</evidence>
<organism evidence="9 10">
    <name type="scientific">Kineococcus gynurae</name>
    <dbReference type="NCBI Taxonomy" id="452979"/>
    <lineage>
        <taxon>Bacteria</taxon>
        <taxon>Bacillati</taxon>
        <taxon>Actinomycetota</taxon>
        <taxon>Actinomycetes</taxon>
        <taxon>Kineosporiales</taxon>
        <taxon>Kineosporiaceae</taxon>
        <taxon>Kineococcus</taxon>
    </lineage>
</organism>
<evidence type="ECO:0000256" key="4">
    <source>
        <dbReference type="ARBA" id="ARBA00022475"/>
    </source>
</evidence>
<proteinExistence type="inferred from homology"/>
<feature type="transmembrane region" description="Helical" evidence="8">
    <location>
        <begin position="184"/>
        <end position="201"/>
    </location>
</feature>
<keyword evidence="10" id="KW-1185">Reference proteome</keyword>
<keyword evidence="7 8" id="KW-0472">Membrane</keyword>
<reference evidence="9 10" key="1">
    <citation type="submission" date="2024-09" db="EMBL/GenBank/DDBJ databases">
        <authorList>
            <person name="Sun Q."/>
            <person name="Mori K."/>
        </authorList>
    </citation>
    <scope>NUCLEOTIDE SEQUENCE [LARGE SCALE GENOMIC DNA]</scope>
    <source>
        <strain evidence="9 10">TISTR 1856</strain>
    </source>
</reference>
<dbReference type="PANTHER" id="PTHR34979">
    <property type="entry name" value="INNER MEMBRANE PROTEIN YGAZ"/>
    <property type="match status" value="1"/>
</dbReference>